<name>A0A9Q3I7F1_9BASI</name>
<dbReference type="Proteomes" id="UP000765509">
    <property type="component" value="Unassembled WGS sequence"/>
</dbReference>
<proteinExistence type="predicted"/>
<reference evidence="2" key="1">
    <citation type="submission" date="2021-03" db="EMBL/GenBank/DDBJ databases">
        <title>Draft genome sequence of rust myrtle Austropuccinia psidii MF-1, a brazilian biotype.</title>
        <authorList>
            <person name="Quecine M.C."/>
            <person name="Pachon D.M.R."/>
            <person name="Bonatelli M.L."/>
            <person name="Correr F.H."/>
            <person name="Franceschini L.M."/>
            <person name="Leite T.F."/>
            <person name="Margarido G.R.A."/>
            <person name="Almeida C.A."/>
            <person name="Ferrarezi J.A."/>
            <person name="Labate C.A."/>
        </authorList>
    </citation>
    <scope>NUCLEOTIDE SEQUENCE</scope>
    <source>
        <strain evidence="2">MF-1</strain>
    </source>
</reference>
<feature type="region of interest" description="Disordered" evidence="1">
    <location>
        <begin position="35"/>
        <end position="111"/>
    </location>
</feature>
<feature type="compositionally biased region" description="Polar residues" evidence="1">
    <location>
        <begin position="67"/>
        <end position="81"/>
    </location>
</feature>
<organism evidence="2 3">
    <name type="scientific">Austropuccinia psidii MF-1</name>
    <dbReference type="NCBI Taxonomy" id="1389203"/>
    <lineage>
        <taxon>Eukaryota</taxon>
        <taxon>Fungi</taxon>
        <taxon>Dikarya</taxon>
        <taxon>Basidiomycota</taxon>
        <taxon>Pucciniomycotina</taxon>
        <taxon>Pucciniomycetes</taxon>
        <taxon>Pucciniales</taxon>
        <taxon>Sphaerophragmiaceae</taxon>
        <taxon>Austropuccinia</taxon>
    </lineage>
</organism>
<evidence type="ECO:0000313" key="3">
    <source>
        <dbReference type="Proteomes" id="UP000765509"/>
    </source>
</evidence>
<dbReference type="EMBL" id="AVOT02035482">
    <property type="protein sequence ID" value="MBW0529857.1"/>
    <property type="molecule type" value="Genomic_DNA"/>
</dbReference>
<evidence type="ECO:0000313" key="2">
    <source>
        <dbReference type="EMBL" id="MBW0529857.1"/>
    </source>
</evidence>
<gene>
    <name evidence="2" type="ORF">O181_069572</name>
</gene>
<accession>A0A9Q3I7F1</accession>
<comment type="caution">
    <text evidence="2">The sequence shown here is derived from an EMBL/GenBank/DDBJ whole genome shotgun (WGS) entry which is preliminary data.</text>
</comment>
<sequence>MSRTRSPGRGHLGHSGHWQDIEGNYTHSAIQFSIQQKPQTRGLEGYGSSSSAPPTPQRPFSMEHGQQKAQPSIPLGSTGSKFLQDMFQRDRLKRPYCNQKRRSTDPDRAYSHSFRLTKSRPNQLYSSFTSFRNQHISGKESPLFTIPGSFQEKTRIQGQKQDLLQPKAERFRTNDPEDFGLCERSKQKPEIVVNTSRISSFTSRKITPTQTEHNVVTPESNINSDKLWLQMSQLSVQTQESLDDLKSLNEILQRNAILQEATTKAIQESCAQLNKASEETNKRLNQVFEEKHPCKKDRDCPDQDINKFFDVNQNITP</sequence>
<feature type="region of interest" description="Disordered" evidence="1">
    <location>
        <begin position="1"/>
        <end position="20"/>
    </location>
</feature>
<feature type="compositionally biased region" description="Basic residues" evidence="1">
    <location>
        <begin position="1"/>
        <end position="14"/>
    </location>
</feature>
<keyword evidence="3" id="KW-1185">Reference proteome</keyword>
<protein>
    <submittedName>
        <fullName evidence="2">Uncharacterized protein</fullName>
    </submittedName>
</protein>
<dbReference type="AlphaFoldDB" id="A0A9Q3I7F1"/>
<evidence type="ECO:0000256" key="1">
    <source>
        <dbReference type="SAM" id="MobiDB-lite"/>
    </source>
</evidence>